<feature type="transmembrane region" description="Helical" evidence="1">
    <location>
        <begin position="7"/>
        <end position="28"/>
    </location>
</feature>
<sequence>MDQFRGYTVAGMFVVNFLGGMQAIHSLFKHNNSYFSYADSIMPSFMFACGFSYRLSMLRRLERIGLAATWRHAIIRGLALVLVSVMMFGFGDEFKSWSQMTSEGVHEFVAKLLKANIWEVLAIIGMTQILILPVITASPRIRLLATLGLVVGNVVLADLFNWNFVYGLPNLVSDYWGAARSRAWDGGAFGLLGWAIPMLAGTLAYDVMVAKRPSPSARTFVGWGVALMVVGYVLSCLTTLYDVDPANPPAPRAELADSPVRPPLARMKGRPLSSLLAEPPFVAPPPASARQHNYWMMGKRMPSMTFILFSTGFSLALYALFILASDVGSLRVGLFTTLGQNALAAYLIHHAVETTIHAIVPKDSPLWWCLTGLALFLGITYLFVNFLERRSIYLRL</sequence>
<gene>
    <name evidence="2" type="ORF">V5E97_28605</name>
</gene>
<proteinExistence type="predicted"/>
<dbReference type="RefSeq" id="WP_406695008.1">
    <property type="nucleotide sequence ID" value="NZ_CP155447.1"/>
</dbReference>
<evidence type="ECO:0000313" key="2">
    <source>
        <dbReference type="EMBL" id="XBH02266.1"/>
    </source>
</evidence>
<feature type="transmembrane region" description="Helical" evidence="1">
    <location>
        <begin position="143"/>
        <end position="166"/>
    </location>
</feature>
<evidence type="ECO:0008006" key="3">
    <source>
        <dbReference type="Google" id="ProtNLM"/>
    </source>
</evidence>
<feature type="transmembrane region" description="Helical" evidence="1">
    <location>
        <begin position="73"/>
        <end position="91"/>
    </location>
</feature>
<dbReference type="AlphaFoldDB" id="A0AAU7CC33"/>
<dbReference type="PANTHER" id="PTHR31061">
    <property type="entry name" value="LD22376P"/>
    <property type="match status" value="1"/>
</dbReference>
<dbReference type="PANTHER" id="PTHR31061:SF24">
    <property type="entry name" value="LD22376P"/>
    <property type="match status" value="1"/>
</dbReference>
<organism evidence="2">
    <name type="scientific">Singulisphaera sp. Ch08</name>
    <dbReference type="NCBI Taxonomy" id="3120278"/>
    <lineage>
        <taxon>Bacteria</taxon>
        <taxon>Pseudomonadati</taxon>
        <taxon>Planctomycetota</taxon>
        <taxon>Planctomycetia</taxon>
        <taxon>Isosphaerales</taxon>
        <taxon>Isosphaeraceae</taxon>
        <taxon>Singulisphaera</taxon>
    </lineage>
</organism>
<feature type="transmembrane region" description="Helical" evidence="1">
    <location>
        <begin position="332"/>
        <end position="352"/>
    </location>
</feature>
<protein>
    <recommendedName>
        <fullName evidence="3">Heparan-alpha-glucosaminide N-acetyltransferase catalytic domain-containing protein</fullName>
    </recommendedName>
</protein>
<keyword evidence="1" id="KW-0472">Membrane</keyword>
<feature type="transmembrane region" description="Helical" evidence="1">
    <location>
        <begin position="220"/>
        <end position="241"/>
    </location>
</feature>
<keyword evidence="1" id="KW-0812">Transmembrane</keyword>
<reference evidence="2" key="1">
    <citation type="submission" date="2024-05" db="EMBL/GenBank/DDBJ databases">
        <title>Planctomycetes of the genus Singulisphaera possess chitinolytic capabilities.</title>
        <authorList>
            <person name="Ivanova A."/>
        </authorList>
    </citation>
    <scope>NUCLEOTIDE SEQUENCE</scope>
    <source>
        <strain evidence="2">Ch08T</strain>
    </source>
</reference>
<dbReference type="EMBL" id="CP155447">
    <property type="protein sequence ID" value="XBH02266.1"/>
    <property type="molecule type" value="Genomic_DNA"/>
</dbReference>
<feature type="transmembrane region" description="Helical" evidence="1">
    <location>
        <begin position="34"/>
        <end position="53"/>
    </location>
</feature>
<accession>A0AAU7CC33</accession>
<feature type="transmembrane region" description="Helical" evidence="1">
    <location>
        <begin position="304"/>
        <end position="325"/>
    </location>
</feature>
<feature type="transmembrane region" description="Helical" evidence="1">
    <location>
        <begin position="364"/>
        <end position="387"/>
    </location>
</feature>
<name>A0AAU7CC33_9BACT</name>
<keyword evidence="1" id="KW-1133">Transmembrane helix</keyword>
<evidence type="ECO:0000256" key="1">
    <source>
        <dbReference type="SAM" id="Phobius"/>
    </source>
</evidence>
<feature type="transmembrane region" description="Helical" evidence="1">
    <location>
        <begin position="117"/>
        <end position="136"/>
    </location>
</feature>
<feature type="transmembrane region" description="Helical" evidence="1">
    <location>
        <begin position="186"/>
        <end position="208"/>
    </location>
</feature>